<keyword evidence="2" id="KW-0805">Transcription regulation</keyword>
<proteinExistence type="inferred from homology"/>
<dbReference type="Pfam" id="PF04198">
    <property type="entry name" value="Sugar-bind"/>
    <property type="match status" value="1"/>
</dbReference>
<keyword evidence="4" id="KW-0804">Transcription</keyword>
<dbReference type="GO" id="GO:0016829">
    <property type="term" value="F:lyase activity"/>
    <property type="evidence" value="ECO:0007669"/>
    <property type="project" value="UniProtKB-KW"/>
</dbReference>
<dbReference type="Gene3D" id="3.40.50.1360">
    <property type="match status" value="1"/>
</dbReference>
<evidence type="ECO:0000313" key="7">
    <source>
        <dbReference type="Proteomes" id="UP000051084"/>
    </source>
</evidence>
<dbReference type="SUPFAM" id="SSF100950">
    <property type="entry name" value="NagB/RpiA/CoA transferase-like"/>
    <property type="match status" value="1"/>
</dbReference>
<evidence type="ECO:0000313" key="6">
    <source>
        <dbReference type="EMBL" id="KRL96027.1"/>
    </source>
</evidence>
<evidence type="ECO:0000256" key="3">
    <source>
        <dbReference type="ARBA" id="ARBA00023125"/>
    </source>
</evidence>
<evidence type="ECO:0000259" key="5">
    <source>
        <dbReference type="Pfam" id="PF04198"/>
    </source>
</evidence>
<dbReference type="Proteomes" id="UP000051084">
    <property type="component" value="Unassembled WGS sequence"/>
</dbReference>
<comment type="caution">
    <text evidence="6">The sequence shown here is derived from an EMBL/GenBank/DDBJ whole genome shotgun (WGS) entry which is preliminary data.</text>
</comment>
<comment type="similarity">
    <text evidence="1">Belongs to the SorC transcriptional regulatory family.</text>
</comment>
<gene>
    <name evidence="6" type="ORF">FC21_GL000467</name>
</gene>
<organism evidence="6 7">
    <name type="scientific">Limosilactobacillus equigenerosi DSM 18793 = JCM 14505</name>
    <dbReference type="NCBI Taxonomy" id="1423742"/>
    <lineage>
        <taxon>Bacteria</taxon>
        <taxon>Bacillati</taxon>
        <taxon>Bacillota</taxon>
        <taxon>Bacilli</taxon>
        <taxon>Lactobacillales</taxon>
        <taxon>Lactobacillaceae</taxon>
        <taxon>Limosilactobacillus</taxon>
    </lineage>
</organism>
<sequence length="314" mass="35200">MDANHNLLLGQLAQDYYLSKLSINDMTKKYQLSRYLILKYLDEALANQIVTININAGINRNSELERKLKEHFAINNLYVVKSTDTTQEEQLISSFAAHQIQAAIQADDTIGVAWGETVYSVIDEFKPTMHQRVRFTQFTGENMKYQSSSGSMRMVQKAAAKYNAPYYVMPGPIYIANDLIREQLPLEPAMQKVFAISSHMNMLISGVGTLASLNSIQPWRDAKELLFPGVDLAQIAGMLYGRPYDINGQLLNQTNDKTFGIEVATLQAVPKRFGIVKRKSKAQATLGALRGNFFTDLIITEAVALLIMHQIGNK</sequence>
<evidence type="ECO:0000256" key="4">
    <source>
        <dbReference type="ARBA" id="ARBA00023163"/>
    </source>
</evidence>
<dbReference type="InterPro" id="IPR051054">
    <property type="entry name" value="SorC_transcr_regulators"/>
</dbReference>
<dbReference type="PANTHER" id="PTHR34294">
    <property type="entry name" value="TRANSCRIPTIONAL REGULATOR-RELATED"/>
    <property type="match status" value="1"/>
</dbReference>
<keyword evidence="7" id="KW-1185">Reference proteome</keyword>
<feature type="domain" description="Sugar-binding" evidence="5">
    <location>
        <begin position="59"/>
        <end position="308"/>
    </location>
</feature>
<dbReference type="OrthoDB" id="58802at2"/>
<dbReference type="STRING" id="417373.GCA_001570685_00465"/>
<evidence type="ECO:0000256" key="2">
    <source>
        <dbReference type="ARBA" id="ARBA00023015"/>
    </source>
</evidence>
<reference evidence="6 7" key="1">
    <citation type="journal article" date="2015" name="Genome Announc.">
        <title>Expanding the biotechnology potential of lactobacilli through comparative genomics of 213 strains and associated genera.</title>
        <authorList>
            <person name="Sun Z."/>
            <person name="Harris H.M."/>
            <person name="McCann A."/>
            <person name="Guo C."/>
            <person name="Argimon S."/>
            <person name="Zhang W."/>
            <person name="Yang X."/>
            <person name="Jeffery I.B."/>
            <person name="Cooney J.C."/>
            <person name="Kagawa T.F."/>
            <person name="Liu W."/>
            <person name="Song Y."/>
            <person name="Salvetti E."/>
            <person name="Wrobel A."/>
            <person name="Rasinkangas P."/>
            <person name="Parkhill J."/>
            <person name="Rea M.C."/>
            <person name="O'Sullivan O."/>
            <person name="Ritari J."/>
            <person name="Douillard F.P."/>
            <person name="Paul Ross R."/>
            <person name="Yang R."/>
            <person name="Briner A.E."/>
            <person name="Felis G.E."/>
            <person name="de Vos W.M."/>
            <person name="Barrangou R."/>
            <person name="Klaenhammer T.R."/>
            <person name="Caufield P.W."/>
            <person name="Cui Y."/>
            <person name="Zhang H."/>
            <person name="O'Toole P.W."/>
        </authorList>
    </citation>
    <scope>NUCLEOTIDE SEQUENCE [LARGE SCALE GENOMIC DNA]</scope>
    <source>
        <strain evidence="6 7">DSM 18793</strain>
    </source>
</reference>
<accession>A0A0R1V263</accession>
<protein>
    <submittedName>
        <fullName evidence="6">Citrate lyase regulator</fullName>
    </submittedName>
</protein>
<dbReference type="GO" id="GO:0003677">
    <property type="term" value="F:DNA binding"/>
    <property type="evidence" value="ECO:0007669"/>
    <property type="project" value="UniProtKB-KW"/>
</dbReference>
<dbReference type="GO" id="GO:0030246">
    <property type="term" value="F:carbohydrate binding"/>
    <property type="evidence" value="ECO:0007669"/>
    <property type="project" value="InterPro"/>
</dbReference>
<dbReference type="EMBL" id="AZGC01000013">
    <property type="protein sequence ID" value="KRL96027.1"/>
    <property type="molecule type" value="Genomic_DNA"/>
</dbReference>
<keyword evidence="6" id="KW-0456">Lyase</keyword>
<dbReference type="PATRIC" id="fig|1423742.4.peg.489"/>
<name>A0A0R1V263_9LACO</name>
<dbReference type="AlphaFoldDB" id="A0A0R1V263"/>
<keyword evidence="3" id="KW-0238">DNA-binding</keyword>
<dbReference type="InterPro" id="IPR007324">
    <property type="entry name" value="Sugar-bd_dom_put"/>
</dbReference>
<evidence type="ECO:0000256" key="1">
    <source>
        <dbReference type="ARBA" id="ARBA00010466"/>
    </source>
</evidence>
<dbReference type="RefSeq" id="WP_054652601.1">
    <property type="nucleotide sequence ID" value="NZ_AZGC01000013.1"/>
</dbReference>
<dbReference type="PANTHER" id="PTHR34294:SF1">
    <property type="entry name" value="TRANSCRIPTIONAL REGULATOR LSRR"/>
    <property type="match status" value="1"/>
</dbReference>
<dbReference type="InterPro" id="IPR037171">
    <property type="entry name" value="NagB/RpiA_transferase-like"/>
</dbReference>